<feature type="domain" description="Rhodopsin" evidence="8">
    <location>
        <begin position="39"/>
        <end position="278"/>
    </location>
</feature>
<dbReference type="Proteomes" id="UP000813444">
    <property type="component" value="Unassembled WGS sequence"/>
</dbReference>
<evidence type="ECO:0000256" key="7">
    <source>
        <dbReference type="SAM" id="Phobius"/>
    </source>
</evidence>
<feature type="transmembrane region" description="Helical" evidence="7">
    <location>
        <begin position="252"/>
        <end position="273"/>
    </location>
</feature>
<dbReference type="PANTHER" id="PTHR33048:SF161">
    <property type="entry name" value="INTEGRAL MEMBRANE PROTEIN"/>
    <property type="match status" value="1"/>
</dbReference>
<proteinExistence type="inferred from homology"/>
<comment type="caution">
    <text evidence="9">The sequence shown here is derived from an EMBL/GenBank/DDBJ whole genome shotgun (WGS) entry which is preliminary data.</text>
</comment>
<sequence length="367" mass="40359">MDQMPQTSGITPLPLKPETLAHVVAECIVHGIVFIVVALRIYCRMYLGSGVGMDDYMIIAATLLSTVLLGLILALQLAGAGYGVQETAHNLSSILFMTFIVVPFYLSTLLASKLSMLAFYLRIFERHSLKLWVFVTMGFCVVWAVGHFLGNVFICKPVQAQWNLNLIMTGRGTCGDQIPIFQSMIISNMLMDLIIMTLPLKTIWGLQMRFMEKLGLMMSFLLLGAVIIVGSVRVHYVSTVDLRSDLTKTMPISLFLTVIEPNFAILCVSIPMLRPIYRSYRARYGSSRGATKLSDHVTPNQASSGAIRSGKGSKKAGPDTIALYSINGDDDQTKFTTNIEVGSNQSFETEASARELTSPGGRVRHQG</sequence>
<keyword evidence="10" id="KW-1185">Reference proteome</keyword>
<organism evidence="9 10">
    <name type="scientific">Stachybotrys elegans</name>
    <dbReference type="NCBI Taxonomy" id="80388"/>
    <lineage>
        <taxon>Eukaryota</taxon>
        <taxon>Fungi</taxon>
        <taxon>Dikarya</taxon>
        <taxon>Ascomycota</taxon>
        <taxon>Pezizomycotina</taxon>
        <taxon>Sordariomycetes</taxon>
        <taxon>Hypocreomycetidae</taxon>
        <taxon>Hypocreales</taxon>
        <taxon>Stachybotryaceae</taxon>
        <taxon>Stachybotrys</taxon>
    </lineage>
</organism>
<name>A0A8K0T0U3_9HYPO</name>
<evidence type="ECO:0000256" key="4">
    <source>
        <dbReference type="ARBA" id="ARBA00023136"/>
    </source>
</evidence>
<feature type="transmembrane region" description="Helical" evidence="7">
    <location>
        <begin position="20"/>
        <end position="43"/>
    </location>
</feature>
<evidence type="ECO:0000256" key="5">
    <source>
        <dbReference type="ARBA" id="ARBA00038359"/>
    </source>
</evidence>
<gene>
    <name evidence="9" type="ORF">B0I35DRAFT_500090</name>
</gene>
<evidence type="ECO:0000256" key="3">
    <source>
        <dbReference type="ARBA" id="ARBA00022989"/>
    </source>
</evidence>
<evidence type="ECO:0000313" key="10">
    <source>
        <dbReference type="Proteomes" id="UP000813444"/>
    </source>
</evidence>
<evidence type="ECO:0000256" key="2">
    <source>
        <dbReference type="ARBA" id="ARBA00022692"/>
    </source>
</evidence>
<comment type="similarity">
    <text evidence="5">Belongs to the SAT4 family.</text>
</comment>
<feature type="region of interest" description="Disordered" evidence="6">
    <location>
        <begin position="290"/>
        <end position="316"/>
    </location>
</feature>
<accession>A0A8K0T0U3</accession>
<feature type="transmembrane region" description="Helical" evidence="7">
    <location>
        <begin position="214"/>
        <end position="232"/>
    </location>
</feature>
<dbReference type="Pfam" id="PF20684">
    <property type="entry name" value="Fung_rhodopsin"/>
    <property type="match status" value="1"/>
</dbReference>
<dbReference type="InterPro" id="IPR049326">
    <property type="entry name" value="Rhodopsin_dom_fungi"/>
</dbReference>
<evidence type="ECO:0000313" key="9">
    <source>
        <dbReference type="EMBL" id="KAH7323231.1"/>
    </source>
</evidence>
<feature type="transmembrane region" description="Helical" evidence="7">
    <location>
        <begin position="55"/>
        <end position="79"/>
    </location>
</feature>
<protein>
    <recommendedName>
        <fullName evidence="8">Rhodopsin domain-containing protein</fullName>
    </recommendedName>
</protein>
<dbReference type="InterPro" id="IPR052337">
    <property type="entry name" value="SAT4-like"/>
</dbReference>
<feature type="transmembrane region" description="Helical" evidence="7">
    <location>
        <begin position="91"/>
        <end position="111"/>
    </location>
</feature>
<dbReference type="EMBL" id="JAGPNK010000004">
    <property type="protein sequence ID" value="KAH7323231.1"/>
    <property type="molecule type" value="Genomic_DNA"/>
</dbReference>
<evidence type="ECO:0000256" key="1">
    <source>
        <dbReference type="ARBA" id="ARBA00004141"/>
    </source>
</evidence>
<feature type="compositionally biased region" description="Polar residues" evidence="6">
    <location>
        <begin position="334"/>
        <end position="349"/>
    </location>
</feature>
<dbReference type="PANTHER" id="PTHR33048">
    <property type="entry name" value="PTH11-LIKE INTEGRAL MEMBRANE PROTEIN (AFU_ORTHOLOGUE AFUA_5G11245)"/>
    <property type="match status" value="1"/>
</dbReference>
<dbReference type="AlphaFoldDB" id="A0A8K0T0U3"/>
<comment type="subcellular location">
    <subcellularLocation>
        <location evidence="1">Membrane</location>
        <topology evidence="1">Multi-pass membrane protein</topology>
    </subcellularLocation>
</comment>
<reference evidence="9" key="1">
    <citation type="journal article" date="2021" name="Nat. Commun.">
        <title>Genetic determinants of endophytism in the Arabidopsis root mycobiome.</title>
        <authorList>
            <person name="Mesny F."/>
            <person name="Miyauchi S."/>
            <person name="Thiergart T."/>
            <person name="Pickel B."/>
            <person name="Atanasova L."/>
            <person name="Karlsson M."/>
            <person name="Huettel B."/>
            <person name="Barry K.W."/>
            <person name="Haridas S."/>
            <person name="Chen C."/>
            <person name="Bauer D."/>
            <person name="Andreopoulos W."/>
            <person name="Pangilinan J."/>
            <person name="LaButti K."/>
            <person name="Riley R."/>
            <person name="Lipzen A."/>
            <person name="Clum A."/>
            <person name="Drula E."/>
            <person name="Henrissat B."/>
            <person name="Kohler A."/>
            <person name="Grigoriev I.V."/>
            <person name="Martin F.M."/>
            <person name="Hacquard S."/>
        </authorList>
    </citation>
    <scope>NUCLEOTIDE SEQUENCE</scope>
    <source>
        <strain evidence="9">MPI-CAGE-CH-0235</strain>
    </source>
</reference>
<feature type="region of interest" description="Disordered" evidence="6">
    <location>
        <begin position="329"/>
        <end position="367"/>
    </location>
</feature>
<evidence type="ECO:0000259" key="8">
    <source>
        <dbReference type="Pfam" id="PF20684"/>
    </source>
</evidence>
<keyword evidence="2 7" id="KW-0812">Transmembrane</keyword>
<evidence type="ECO:0000256" key="6">
    <source>
        <dbReference type="SAM" id="MobiDB-lite"/>
    </source>
</evidence>
<dbReference type="OrthoDB" id="5421689at2759"/>
<feature type="compositionally biased region" description="Polar residues" evidence="6">
    <location>
        <begin position="297"/>
        <end position="306"/>
    </location>
</feature>
<dbReference type="GO" id="GO:0016020">
    <property type="term" value="C:membrane"/>
    <property type="evidence" value="ECO:0007669"/>
    <property type="project" value="UniProtKB-SubCell"/>
</dbReference>
<feature type="transmembrane region" description="Helical" evidence="7">
    <location>
        <begin position="131"/>
        <end position="154"/>
    </location>
</feature>
<keyword evidence="3 7" id="KW-1133">Transmembrane helix</keyword>
<keyword evidence="4 7" id="KW-0472">Membrane</keyword>